<comment type="caution">
    <text evidence="2">The sequence shown here is derived from an EMBL/GenBank/DDBJ whole genome shotgun (WGS) entry which is preliminary data.</text>
</comment>
<organism evidence="2 3">
    <name type="scientific">Amycolatopsis rifamycinica</name>
    <dbReference type="NCBI Taxonomy" id="287986"/>
    <lineage>
        <taxon>Bacteria</taxon>
        <taxon>Bacillati</taxon>
        <taxon>Actinomycetota</taxon>
        <taxon>Actinomycetes</taxon>
        <taxon>Pseudonocardiales</taxon>
        <taxon>Pseudonocardiaceae</taxon>
        <taxon>Amycolatopsis</taxon>
    </lineage>
</organism>
<dbReference type="AlphaFoldDB" id="A0A066UIQ3"/>
<evidence type="ECO:0000259" key="1">
    <source>
        <dbReference type="Pfam" id="PF01738"/>
    </source>
</evidence>
<keyword evidence="3" id="KW-1185">Reference proteome</keyword>
<proteinExistence type="predicted"/>
<dbReference type="InterPro" id="IPR002925">
    <property type="entry name" value="Dienelactn_hydro"/>
</dbReference>
<protein>
    <recommendedName>
        <fullName evidence="1">Dienelactone hydrolase domain-containing protein</fullName>
    </recommendedName>
</protein>
<dbReference type="PANTHER" id="PTHR46623">
    <property type="entry name" value="CARBOXYMETHYLENEBUTENOLIDASE-RELATED"/>
    <property type="match status" value="1"/>
</dbReference>
<dbReference type="eggNOG" id="COG0412">
    <property type="taxonomic scope" value="Bacteria"/>
</dbReference>
<dbReference type="InterPro" id="IPR051049">
    <property type="entry name" value="Dienelactone_hydrolase-like"/>
</dbReference>
<dbReference type="SUPFAM" id="SSF53474">
    <property type="entry name" value="alpha/beta-Hydrolases"/>
    <property type="match status" value="1"/>
</dbReference>
<dbReference type="InterPro" id="IPR029058">
    <property type="entry name" value="AB_hydrolase_fold"/>
</dbReference>
<dbReference type="Proteomes" id="UP000027345">
    <property type="component" value="Unassembled WGS sequence"/>
</dbReference>
<evidence type="ECO:0000313" key="3">
    <source>
        <dbReference type="Proteomes" id="UP000027345"/>
    </source>
</evidence>
<dbReference type="EMBL" id="JMQI01000002">
    <property type="protein sequence ID" value="KDN24049.1"/>
    <property type="molecule type" value="Genomic_DNA"/>
</dbReference>
<reference evidence="2 3" key="1">
    <citation type="submission" date="2014-05" db="EMBL/GenBank/DDBJ databases">
        <title>Draft genome sequence of Amycolatopsis rifamycinica DSM 46095.</title>
        <authorList>
            <person name="Lal R."/>
            <person name="Saxena A."/>
            <person name="Kumari R."/>
            <person name="Mukherjee U."/>
            <person name="Singh P."/>
            <person name="Sangwan N."/>
            <person name="Mahato N.K."/>
        </authorList>
    </citation>
    <scope>NUCLEOTIDE SEQUENCE [LARGE SCALE GENOMIC DNA]</scope>
    <source>
        <strain evidence="2 3">DSM 46095</strain>
    </source>
</reference>
<sequence length="209" mass="22599">MGDHHRDAAVVVAHEILGLTPHITRMKTALEQFGVDVYTPQLTQGPARVFAPSDQEAAYAHFTRAGGVVAMAARLNAFGTSLRSRYRKVGAMGFSVGATSGWIVASEGVFDAVVCFYGSRIRDYPELAPTCPCLLLFAEREPGFDPLDLAERLEEQESVTTRLYPCGHGFADMDNPNHDTVAADDALATAKGFLRAVLLEGKVDDDVEP</sequence>
<dbReference type="GO" id="GO:0016787">
    <property type="term" value="F:hydrolase activity"/>
    <property type="evidence" value="ECO:0007669"/>
    <property type="project" value="InterPro"/>
</dbReference>
<dbReference type="Gene3D" id="3.40.50.1820">
    <property type="entry name" value="alpha/beta hydrolase"/>
    <property type="match status" value="1"/>
</dbReference>
<dbReference type="PANTHER" id="PTHR46623:SF6">
    <property type="entry name" value="ALPHA_BETA-HYDROLASES SUPERFAMILY PROTEIN"/>
    <property type="match status" value="1"/>
</dbReference>
<dbReference type="Pfam" id="PF01738">
    <property type="entry name" value="DLH"/>
    <property type="match status" value="1"/>
</dbReference>
<gene>
    <name evidence="2" type="ORF">DV20_01270</name>
</gene>
<evidence type="ECO:0000313" key="2">
    <source>
        <dbReference type="EMBL" id="KDN24049.1"/>
    </source>
</evidence>
<feature type="domain" description="Dienelactone hydrolase" evidence="1">
    <location>
        <begin position="6"/>
        <end position="197"/>
    </location>
</feature>
<name>A0A066UIQ3_9PSEU</name>
<accession>A0A066UIQ3</accession>
<dbReference type="STRING" id="287986.DV20_01270"/>